<dbReference type="STRING" id="1238425.J07HQW2_03411"/>
<sequence length="221" mass="24762">MSITAKVHIEHERLALVPTLNRLDNIHIRVITQGTTDPGSTTFPFLIEYHDRDELEKALDVDATIDSYELVDETEEAAIYYIEHTPETRLISTVVTKVNGFLIHTETKGGGWLVRLLLPDRSALNAIWEYSTDNDITLDIIEIYSNEDAGGESSFGLTDEQREALQIAFREGYFNEPRDVSLSDVANKLNLSSTAVSGRLRRGMRNLVAATIAEHTQTPSE</sequence>
<protein>
    <submittedName>
        <fullName evidence="4">Putative DNA binding protein</fullName>
    </submittedName>
</protein>
<proteinExistence type="predicted"/>
<evidence type="ECO:0000256" key="2">
    <source>
        <dbReference type="ARBA" id="ARBA00023163"/>
    </source>
</evidence>
<evidence type="ECO:0000259" key="3">
    <source>
        <dbReference type="Pfam" id="PF04967"/>
    </source>
</evidence>
<gene>
    <name evidence="4" type="ORF">J07HQW2_03411</name>
</gene>
<dbReference type="Proteomes" id="UP000030710">
    <property type="component" value="Unassembled WGS sequence"/>
</dbReference>
<keyword evidence="2" id="KW-0804">Transcription</keyword>
<feature type="domain" description="HTH bat-type" evidence="3">
    <location>
        <begin position="157"/>
        <end position="208"/>
    </location>
</feature>
<accession>U1PT14</accession>
<evidence type="ECO:0000313" key="5">
    <source>
        <dbReference type="Proteomes" id="UP000030710"/>
    </source>
</evidence>
<dbReference type="RefSeq" id="WP_021056389.1">
    <property type="nucleotide sequence ID" value="NZ_KE356561.1"/>
</dbReference>
<dbReference type="InterPro" id="IPR007050">
    <property type="entry name" value="HTH_bacterioopsin"/>
</dbReference>
<dbReference type="AlphaFoldDB" id="U1PT14"/>
<dbReference type="HOGENOM" id="CLU_076274_0_0_2"/>
<dbReference type="eggNOG" id="arCOG02272">
    <property type="taxonomic scope" value="Archaea"/>
</dbReference>
<dbReference type="SUPFAM" id="SSF88659">
    <property type="entry name" value="Sigma3 and sigma4 domains of RNA polymerase sigma factors"/>
    <property type="match status" value="1"/>
</dbReference>
<reference evidence="4 5" key="1">
    <citation type="journal article" date="2013" name="PLoS ONE">
        <title>Assembly-driven community genomics of a hypersaline microbial ecosystem.</title>
        <authorList>
            <person name="Podell S."/>
            <person name="Ugalde J.A."/>
            <person name="Narasingarao P."/>
            <person name="Banfield J.F."/>
            <person name="Heidelberg K.B."/>
            <person name="Allen E.E."/>
        </authorList>
    </citation>
    <scope>NUCLEOTIDE SEQUENCE [LARGE SCALE GENOMIC DNA]</scope>
    <source>
        <strain evidence="5">J07HQW2</strain>
    </source>
</reference>
<name>U1PT14_9EURY</name>
<evidence type="ECO:0000313" key="4">
    <source>
        <dbReference type="EMBL" id="ERG96927.1"/>
    </source>
</evidence>
<keyword evidence="1" id="KW-0805">Transcription regulation</keyword>
<dbReference type="PANTHER" id="PTHR34236:SF1">
    <property type="entry name" value="DIMETHYL SULFOXIDE REDUCTASE TRANSCRIPTIONAL ACTIVATOR"/>
    <property type="match status" value="1"/>
</dbReference>
<dbReference type="EMBL" id="KE356561">
    <property type="protein sequence ID" value="ERG96927.1"/>
    <property type="molecule type" value="Genomic_DNA"/>
</dbReference>
<dbReference type="InterPro" id="IPR013324">
    <property type="entry name" value="RNA_pol_sigma_r3/r4-like"/>
</dbReference>
<organism evidence="4 5">
    <name type="scientific">Haloquadratum walsbyi J07HQW2</name>
    <dbReference type="NCBI Taxonomy" id="1238425"/>
    <lineage>
        <taxon>Archaea</taxon>
        <taxon>Methanobacteriati</taxon>
        <taxon>Methanobacteriota</taxon>
        <taxon>Stenosarchaea group</taxon>
        <taxon>Halobacteria</taxon>
        <taxon>Halobacteriales</taxon>
        <taxon>Haloferacaceae</taxon>
        <taxon>Haloquadratum</taxon>
    </lineage>
</organism>
<evidence type="ECO:0000256" key="1">
    <source>
        <dbReference type="ARBA" id="ARBA00023015"/>
    </source>
</evidence>
<dbReference type="Pfam" id="PF04967">
    <property type="entry name" value="HTH_10"/>
    <property type="match status" value="1"/>
</dbReference>
<dbReference type="PANTHER" id="PTHR34236">
    <property type="entry name" value="DIMETHYL SULFOXIDE REDUCTASE TRANSCRIPTIONAL ACTIVATOR"/>
    <property type="match status" value="1"/>
</dbReference>